<dbReference type="Gene3D" id="2.40.50.90">
    <property type="match status" value="1"/>
</dbReference>
<gene>
    <name evidence="3" type="ordered locus">Mvol_0962</name>
</gene>
<dbReference type="InParanoid" id="D7DU09"/>
<reference evidence="3 4" key="1">
    <citation type="submission" date="2010-05" db="EMBL/GenBank/DDBJ databases">
        <title>Complete sequence of Methanococcus voltae A3.</title>
        <authorList>
            <consortium name="US DOE Joint Genome Institute"/>
            <person name="Lucas S."/>
            <person name="Copeland A."/>
            <person name="Lapidus A."/>
            <person name="Cheng J.-F."/>
            <person name="Bruce D."/>
            <person name="Goodwin L."/>
            <person name="Pitluck S."/>
            <person name="Lowry S."/>
            <person name="Clum A."/>
            <person name="Land M."/>
            <person name="Hauser L."/>
            <person name="Kyrpides N."/>
            <person name="Mikhailova N."/>
            <person name="Whitman W.B."/>
            <person name="Woyke T."/>
        </authorList>
    </citation>
    <scope>NUCLEOTIDE SEQUENCE [LARGE SCALE GENOMIC DNA]</scope>
    <source>
        <strain evidence="4">ATCC BAA-1334 / A3</strain>
    </source>
</reference>
<keyword evidence="1" id="KW-0812">Transmembrane</keyword>
<sequence length="229" mass="26943">MKDDSNKLNFGNCIFYTIIMIILASVLSFSGCIAFSLEKNPNEMNNTEFFNSHEKILAKVDKIVDGDTVYVDVILNDSNSYLIDPWDFDSKSKEQYNKSVIKLRLLGVDTPETYGNNYPDEYITYNGIFISNLTYLKLWGNYAKNYTIDELTNKTVYLIFDKKSDKKGKYGRYLVYIFLENDGRYVNFNEELLHNGYARVYISDFELKEKFLKIEENSKKNKIRMWDYP</sequence>
<dbReference type="eggNOG" id="arCOG03192">
    <property type="taxonomic scope" value="Archaea"/>
</dbReference>
<dbReference type="HOGENOM" id="CLU_046484_5_3_2"/>
<dbReference type="KEGG" id="mvo:Mvol_0962"/>
<dbReference type="STRING" id="456320.Mvol_0962"/>
<dbReference type="Proteomes" id="UP000007722">
    <property type="component" value="Chromosome"/>
</dbReference>
<keyword evidence="4" id="KW-1185">Reference proteome</keyword>
<dbReference type="Pfam" id="PF00565">
    <property type="entry name" value="SNase"/>
    <property type="match status" value="1"/>
</dbReference>
<dbReference type="PROSITE" id="PS50830">
    <property type="entry name" value="TNASE_3"/>
    <property type="match status" value="1"/>
</dbReference>
<dbReference type="InterPro" id="IPR035437">
    <property type="entry name" value="SNase_OB-fold_sf"/>
</dbReference>
<dbReference type="InterPro" id="IPR016071">
    <property type="entry name" value="Staphylococal_nuclease_OB-fold"/>
</dbReference>
<evidence type="ECO:0000259" key="2">
    <source>
        <dbReference type="PROSITE" id="PS50830"/>
    </source>
</evidence>
<dbReference type="SUPFAM" id="SSF50199">
    <property type="entry name" value="Staphylococcal nuclease"/>
    <property type="match status" value="1"/>
</dbReference>
<evidence type="ECO:0000313" key="4">
    <source>
        <dbReference type="Proteomes" id="UP000007722"/>
    </source>
</evidence>
<keyword evidence="1" id="KW-1133">Transmembrane helix</keyword>
<feature type="transmembrane region" description="Helical" evidence="1">
    <location>
        <begin position="14"/>
        <end position="37"/>
    </location>
</feature>
<dbReference type="PROSITE" id="PS51257">
    <property type="entry name" value="PROKAR_LIPOPROTEIN"/>
    <property type="match status" value="1"/>
</dbReference>
<organism evidence="3 4">
    <name type="scientific">Methanococcus voltae (strain ATCC BAA-1334 / A3)</name>
    <dbReference type="NCBI Taxonomy" id="456320"/>
    <lineage>
        <taxon>Archaea</taxon>
        <taxon>Methanobacteriati</taxon>
        <taxon>Methanobacteriota</taxon>
        <taxon>Methanomada group</taxon>
        <taxon>Methanococci</taxon>
        <taxon>Methanococcales</taxon>
        <taxon>Methanococcaceae</taxon>
        <taxon>Methanococcus</taxon>
    </lineage>
</organism>
<evidence type="ECO:0000313" key="3">
    <source>
        <dbReference type="EMBL" id="ADI36619.1"/>
    </source>
</evidence>
<keyword evidence="1" id="KW-0472">Membrane</keyword>
<feature type="domain" description="TNase-like" evidence="2">
    <location>
        <begin position="54"/>
        <end position="228"/>
    </location>
</feature>
<dbReference type="SMART" id="SM00318">
    <property type="entry name" value="SNc"/>
    <property type="match status" value="1"/>
</dbReference>
<proteinExistence type="predicted"/>
<protein>
    <submittedName>
        <fullName evidence="3">Nuclease (SNase domain protein)</fullName>
    </submittedName>
</protein>
<evidence type="ECO:0000256" key="1">
    <source>
        <dbReference type="SAM" id="Phobius"/>
    </source>
</evidence>
<accession>D7DU09</accession>
<name>D7DU09_METV3</name>
<dbReference type="EMBL" id="CP002057">
    <property type="protein sequence ID" value="ADI36619.1"/>
    <property type="molecule type" value="Genomic_DNA"/>
</dbReference>
<dbReference type="AlphaFoldDB" id="D7DU09"/>